<dbReference type="InterPro" id="IPR014001">
    <property type="entry name" value="Helicase_ATP-bd"/>
</dbReference>
<evidence type="ECO:0000313" key="12">
    <source>
        <dbReference type="EMBL" id="ORX84606.1"/>
    </source>
</evidence>
<reference evidence="12 13" key="1">
    <citation type="submission" date="2016-08" db="EMBL/GenBank/DDBJ databases">
        <title>A Parts List for Fungal Cellulosomes Revealed by Comparative Genomics.</title>
        <authorList>
            <consortium name="DOE Joint Genome Institute"/>
            <person name="Haitjema C.H."/>
            <person name="Gilmore S.P."/>
            <person name="Henske J.K."/>
            <person name="Solomon K.V."/>
            <person name="De Groot R."/>
            <person name="Kuo A."/>
            <person name="Mondo S.J."/>
            <person name="Salamov A.A."/>
            <person name="Labutti K."/>
            <person name="Zhao Z."/>
            <person name="Chiniquy J."/>
            <person name="Barry K."/>
            <person name="Brewer H.M."/>
            <person name="Purvine S.O."/>
            <person name="Wright A.T."/>
            <person name="Boxma B."/>
            <person name="Van Alen T."/>
            <person name="Hackstein J.H."/>
            <person name="Baker S.E."/>
            <person name="Grigoriev I.V."/>
            <person name="O'Malley M.A."/>
        </authorList>
    </citation>
    <scope>NUCLEOTIDE SEQUENCE [LARGE SCALE GENOMIC DNA]</scope>
    <source>
        <strain evidence="12 13">S4</strain>
    </source>
</reference>
<dbReference type="InterPro" id="IPR011545">
    <property type="entry name" value="DEAD/DEAH_box_helicase_dom"/>
</dbReference>
<dbReference type="EC" id="5.6.2.4" evidence="9"/>
<protein>
    <recommendedName>
        <fullName evidence="9">DNA 3'-5' helicase</fullName>
        <ecNumber evidence="9">5.6.2.4</ecNumber>
    </recommendedName>
</protein>
<name>A0A1Y1XGT0_9FUNG</name>
<dbReference type="CDD" id="cd18794">
    <property type="entry name" value="SF2_C_RecQ"/>
    <property type="match status" value="1"/>
</dbReference>
<dbReference type="GO" id="GO:0009378">
    <property type="term" value="F:four-way junction helicase activity"/>
    <property type="evidence" value="ECO:0007669"/>
    <property type="project" value="TreeGrafter"/>
</dbReference>
<gene>
    <name evidence="12" type="ORF">BCR32DRAFT_306408</name>
</gene>
<dbReference type="PROSITE" id="PS51192">
    <property type="entry name" value="HELICASE_ATP_BIND_1"/>
    <property type="match status" value="1"/>
</dbReference>
<dbReference type="InterPro" id="IPR027417">
    <property type="entry name" value="P-loop_NTPase"/>
</dbReference>
<dbReference type="EMBL" id="MCFG01000049">
    <property type="protein sequence ID" value="ORX84606.1"/>
    <property type="molecule type" value="Genomic_DNA"/>
</dbReference>
<keyword evidence="6" id="KW-0238">DNA-binding</keyword>
<dbReference type="InterPro" id="IPR004589">
    <property type="entry name" value="DNA_helicase_ATP-dep_RecQ"/>
</dbReference>
<evidence type="ECO:0000256" key="3">
    <source>
        <dbReference type="ARBA" id="ARBA00022801"/>
    </source>
</evidence>
<evidence type="ECO:0000313" key="13">
    <source>
        <dbReference type="Proteomes" id="UP000193944"/>
    </source>
</evidence>
<evidence type="ECO:0000259" key="11">
    <source>
        <dbReference type="PROSITE" id="PS51194"/>
    </source>
</evidence>
<dbReference type="GO" id="GO:0006281">
    <property type="term" value="P:DNA repair"/>
    <property type="evidence" value="ECO:0007669"/>
    <property type="project" value="TreeGrafter"/>
</dbReference>
<dbReference type="AlphaFoldDB" id="A0A1Y1XGT0"/>
<dbReference type="Pfam" id="PF00271">
    <property type="entry name" value="Helicase_C"/>
    <property type="match status" value="1"/>
</dbReference>
<evidence type="ECO:0000256" key="4">
    <source>
        <dbReference type="ARBA" id="ARBA00022806"/>
    </source>
</evidence>
<dbReference type="InterPro" id="IPR001650">
    <property type="entry name" value="Helicase_C-like"/>
</dbReference>
<dbReference type="PROSITE" id="PS51194">
    <property type="entry name" value="HELICASE_CTER"/>
    <property type="match status" value="1"/>
</dbReference>
<keyword evidence="2" id="KW-0547">Nucleotide-binding</keyword>
<reference evidence="12 13" key="2">
    <citation type="submission" date="2016-08" db="EMBL/GenBank/DDBJ databases">
        <title>Pervasive Adenine N6-methylation of Active Genes in Fungi.</title>
        <authorList>
            <consortium name="DOE Joint Genome Institute"/>
            <person name="Mondo S.J."/>
            <person name="Dannebaum R.O."/>
            <person name="Kuo R.C."/>
            <person name="Labutti K."/>
            <person name="Haridas S."/>
            <person name="Kuo A."/>
            <person name="Salamov A."/>
            <person name="Ahrendt S.R."/>
            <person name="Lipzen A."/>
            <person name="Sullivan W."/>
            <person name="Andreopoulos W.B."/>
            <person name="Clum A."/>
            <person name="Lindquist E."/>
            <person name="Daum C."/>
            <person name="Ramamoorthy G.K."/>
            <person name="Gryganskyi A."/>
            <person name="Culley D."/>
            <person name="Magnuson J.K."/>
            <person name="James T.Y."/>
            <person name="O'Malley M.A."/>
            <person name="Stajich J.E."/>
            <person name="Spatafora J.W."/>
            <person name="Visel A."/>
            <person name="Grigoriev I.V."/>
        </authorList>
    </citation>
    <scope>NUCLEOTIDE SEQUENCE [LARGE SCALE GENOMIC DNA]</scope>
    <source>
        <strain evidence="12 13">S4</strain>
    </source>
</reference>
<dbReference type="OrthoDB" id="10261556at2759"/>
<evidence type="ECO:0000256" key="2">
    <source>
        <dbReference type="ARBA" id="ARBA00022741"/>
    </source>
</evidence>
<keyword evidence="5" id="KW-0067">ATP-binding</keyword>
<evidence type="ECO:0000259" key="10">
    <source>
        <dbReference type="PROSITE" id="PS51192"/>
    </source>
</evidence>
<dbReference type="GO" id="GO:0003677">
    <property type="term" value="F:DNA binding"/>
    <property type="evidence" value="ECO:0007669"/>
    <property type="project" value="UniProtKB-KW"/>
</dbReference>
<accession>A0A1Y1XGT0</accession>
<feature type="domain" description="Helicase C-terminal" evidence="11">
    <location>
        <begin position="211"/>
        <end position="358"/>
    </location>
</feature>
<evidence type="ECO:0000256" key="9">
    <source>
        <dbReference type="ARBA" id="ARBA00034808"/>
    </source>
</evidence>
<organism evidence="12 13">
    <name type="scientific">Anaeromyces robustus</name>
    <dbReference type="NCBI Taxonomy" id="1754192"/>
    <lineage>
        <taxon>Eukaryota</taxon>
        <taxon>Fungi</taxon>
        <taxon>Fungi incertae sedis</taxon>
        <taxon>Chytridiomycota</taxon>
        <taxon>Chytridiomycota incertae sedis</taxon>
        <taxon>Neocallimastigomycetes</taxon>
        <taxon>Neocallimastigales</taxon>
        <taxon>Neocallimastigaceae</taxon>
        <taxon>Anaeromyces</taxon>
    </lineage>
</organism>
<keyword evidence="3" id="KW-0378">Hydrolase</keyword>
<dbReference type="GO" id="GO:0043138">
    <property type="term" value="F:3'-5' DNA helicase activity"/>
    <property type="evidence" value="ECO:0007669"/>
    <property type="project" value="UniProtKB-EC"/>
</dbReference>
<dbReference type="Proteomes" id="UP000193944">
    <property type="component" value="Unassembled WGS sequence"/>
</dbReference>
<dbReference type="PANTHER" id="PTHR13710:SF105">
    <property type="entry name" value="ATP-DEPENDENT DNA HELICASE Q1"/>
    <property type="match status" value="1"/>
</dbReference>
<keyword evidence="7" id="KW-0413">Isomerase</keyword>
<comment type="caution">
    <text evidence="12">The sequence shown here is derived from an EMBL/GenBank/DDBJ whole genome shotgun (WGS) entry which is preliminary data.</text>
</comment>
<dbReference type="CDD" id="cd17920">
    <property type="entry name" value="DEXHc_RecQ"/>
    <property type="match status" value="1"/>
</dbReference>
<dbReference type="GO" id="GO:0030894">
    <property type="term" value="C:replisome"/>
    <property type="evidence" value="ECO:0007669"/>
    <property type="project" value="TreeGrafter"/>
</dbReference>
<dbReference type="PROSITE" id="PS00690">
    <property type="entry name" value="DEAH_ATP_HELICASE"/>
    <property type="match status" value="1"/>
</dbReference>
<dbReference type="GO" id="GO:0005737">
    <property type="term" value="C:cytoplasm"/>
    <property type="evidence" value="ECO:0007669"/>
    <property type="project" value="TreeGrafter"/>
</dbReference>
<dbReference type="SUPFAM" id="SSF52540">
    <property type="entry name" value="P-loop containing nucleoside triphosphate hydrolases"/>
    <property type="match status" value="1"/>
</dbReference>
<dbReference type="Gene3D" id="3.40.50.300">
    <property type="entry name" value="P-loop containing nucleotide triphosphate hydrolases"/>
    <property type="match status" value="2"/>
</dbReference>
<evidence type="ECO:0000256" key="8">
    <source>
        <dbReference type="ARBA" id="ARBA00034617"/>
    </source>
</evidence>
<evidence type="ECO:0000256" key="5">
    <source>
        <dbReference type="ARBA" id="ARBA00022840"/>
    </source>
</evidence>
<feature type="domain" description="Helicase ATP-binding" evidence="10">
    <location>
        <begin position="29"/>
        <end position="201"/>
    </location>
</feature>
<keyword evidence="4 12" id="KW-0347">Helicase</keyword>
<dbReference type="STRING" id="1754192.A0A1Y1XGT0"/>
<dbReference type="PANTHER" id="PTHR13710">
    <property type="entry name" value="DNA HELICASE RECQ FAMILY MEMBER"/>
    <property type="match status" value="1"/>
</dbReference>
<evidence type="ECO:0000256" key="1">
    <source>
        <dbReference type="ARBA" id="ARBA00005446"/>
    </source>
</evidence>
<comment type="catalytic activity">
    <reaction evidence="8">
        <text>Couples ATP hydrolysis with the unwinding of duplex DNA by translocating in the 3'-5' direction.</text>
        <dbReference type="EC" id="5.6.2.4"/>
    </reaction>
</comment>
<dbReference type="GO" id="GO:0006310">
    <property type="term" value="P:DNA recombination"/>
    <property type="evidence" value="ECO:0007669"/>
    <property type="project" value="InterPro"/>
</dbReference>
<dbReference type="GO" id="GO:0016787">
    <property type="term" value="F:hydrolase activity"/>
    <property type="evidence" value="ECO:0007669"/>
    <property type="project" value="UniProtKB-KW"/>
</dbReference>
<comment type="similarity">
    <text evidence="1">Belongs to the helicase family. RecQ subfamily.</text>
</comment>
<proteinExistence type="inferred from homology"/>
<dbReference type="InterPro" id="IPR002464">
    <property type="entry name" value="DNA/RNA_helicase_DEAH_CS"/>
</dbReference>
<dbReference type="GO" id="GO:0005524">
    <property type="term" value="F:ATP binding"/>
    <property type="evidence" value="ECO:0007669"/>
    <property type="project" value="UniProtKB-KW"/>
</dbReference>
<sequence length="358" mass="41038">MELNINVAKELLKSYFGYDSFREGQEPIIDSLIHYHDVLAILPTGGGKSICYQIPALMFPGLTLVFSPLISLMEDQVHSLKKAKIKTAAYINSFLSNKKIRNIFRLAEIGYYKILYIAPERLNNQEFLEFSKKVTISMVVVDEAHCITGWGLDFRTSYLSISKFIMSLKYSRRPVIGAFTATATERIKNDILCILNLNNPTIINQGLDRKNLYFSIKFIDNKEAFILDYIKHHSSDSGIIYCATRKTVNRLSILLSQEHISHGRYHAGLGKSTRVKNHEKFLKNEKKIIVATNAFGMGINKPNVRYVIHFNMPQSIERYYQEAGRAGRDGKPAECILLYSPEDVHICKYLMSYKNIYH</sequence>
<dbReference type="Pfam" id="PF00270">
    <property type="entry name" value="DEAD"/>
    <property type="match status" value="1"/>
</dbReference>
<dbReference type="SMART" id="SM00487">
    <property type="entry name" value="DEXDc"/>
    <property type="match status" value="1"/>
</dbReference>
<evidence type="ECO:0000256" key="7">
    <source>
        <dbReference type="ARBA" id="ARBA00023235"/>
    </source>
</evidence>
<dbReference type="SMART" id="SM00490">
    <property type="entry name" value="HELICc"/>
    <property type="match status" value="1"/>
</dbReference>
<evidence type="ECO:0000256" key="6">
    <source>
        <dbReference type="ARBA" id="ARBA00023125"/>
    </source>
</evidence>
<dbReference type="NCBIfam" id="TIGR00614">
    <property type="entry name" value="recQ_fam"/>
    <property type="match status" value="1"/>
</dbReference>
<keyword evidence="13" id="KW-1185">Reference proteome</keyword>